<name>A0AAJ3CX16_ECOLX</name>
<dbReference type="EMBL" id="WOET01000003">
    <property type="protein sequence ID" value="MUM71708.1"/>
    <property type="molecule type" value="Genomic_DNA"/>
</dbReference>
<gene>
    <name evidence="1" type="ORF">GNZ05_05950</name>
</gene>
<evidence type="ECO:0000313" key="2">
    <source>
        <dbReference type="Proteomes" id="UP000490727"/>
    </source>
</evidence>
<sequence>MQNTGYYKKVNQYLYATKYRDFCLKGGDEDFSLRLSEFNLLFYLGTKEQEEMAQKFIKHLVQKINMQILMLKIQNEINEYESRNSSGS</sequence>
<proteinExistence type="predicted"/>
<dbReference type="RefSeq" id="WP_155851171.1">
    <property type="nucleotide sequence ID" value="NZ_JBBMYB010000015.1"/>
</dbReference>
<evidence type="ECO:0000313" key="1">
    <source>
        <dbReference type="EMBL" id="MUM71708.1"/>
    </source>
</evidence>
<accession>A0AAJ3CX16</accession>
<dbReference type="AlphaFoldDB" id="A0AAJ3CX16"/>
<protein>
    <submittedName>
        <fullName evidence="1">Uncharacterized protein</fullName>
    </submittedName>
</protein>
<reference evidence="1 2" key="1">
    <citation type="submission" date="2019-11" db="EMBL/GenBank/DDBJ databases">
        <title>Whole genome sequence analysis of environmental Escherichia coli from the feces of straw-necked ibis (Threskiornis spinicollis) nesting on inland wetlands.</title>
        <authorList>
            <person name="Wyrsch E.R."/>
            <person name="Roy Chowdhury P."/>
            <person name="Wallis L."/>
            <person name="Cummins M.L."/>
            <person name="Zingali T."/>
            <person name="Brandis K.J."/>
            <person name="Djordjevic S.P."/>
        </authorList>
    </citation>
    <scope>NUCLEOTIDE SEQUENCE [LARGE SCALE GENOMIC DNA]</scope>
    <source>
        <strain evidence="1 2">IBS12</strain>
    </source>
</reference>
<organism evidence="1 2">
    <name type="scientific">Escherichia coli</name>
    <dbReference type="NCBI Taxonomy" id="562"/>
    <lineage>
        <taxon>Bacteria</taxon>
        <taxon>Pseudomonadati</taxon>
        <taxon>Pseudomonadota</taxon>
        <taxon>Gammaproteobacteria</taxon>
        <taxon>Enterobacterales</taxon>
        <taxon>Enterobacteriaceae</taxon>
        <taxon>Escherichia</taxon>
    </lineage>
</organism>
<comment type="caution">
    <text evidence="1">The sequence shown here is derived from an EMBL/GenBank/DDBJ whole genome shotgun (WGS) entry which is preliminary data.</text>
</comment>
<dbReference type="Proteomes" id="UP000490727">
    <property type="component" value="Unassembled WGS sequence"/>
</dbReference>